<organism evidence="1">
    <name type="scientific">Arundo donax</name>
    <name type="common">Giant reed</name>
    <name type="synonym">Donax arundinaceus</name>
    <dbReference type="NCBI Taxonomy" id="35708"/>
    <lineage>
        <taxon>Eukaryota</taxon>
        <taxon>Viridiplantae</taxon>
        <taxon>Streptophyta</taxon>
        <taxon>Embryophyta</taxon>
        <taxon>Tracheophyta</taxon>
        <taxon>Spermatophyta</taxon>
        <taxon>Magnoliopsida</taxon>
        <taxon>Liliopsida</taxon>
        <taxon>Poales</taxon>
        <taxon>Poaceae</taxon>
        <taxon>PACMAD clade</taxon>
        <taxon>Arundinoideae</taxon>
        <taxon>Arundineae</taxon>
        <taxon>Arundo</taxon>
    </lineage>
</organism>
<evidence type="ECO:0000313" key="1">
    <source>
        <dbReference type="EMBL" id="JAD61404.1"/>
    </source>
</evidence>
<dbReference type="EMBL" id="GBRH01236491">
    <property type="protein sequence ID" value="JAD61404.1"/>
    <property type="molecule type" value="Transcribed_RNA"/>
</dbReference>
<reference evidence="1" key="2">
    <citation type="journal article" date="2015" name="Data Brief">
        <title>Shoot transcriptome of the giant reed, Arundo donax.</title>
        <authorList>
            <person name="Barrero R.A."/>
            <person name="Guerrero F.D."/>
            <person name="Moolhuijzen P."/>
            <person name="Goolsby J.A."/>
            <person name="Tidwell J."/>
            <person name="Bellgard S.E."/>
            <person name="Bellgard M.I."/>
        </authorList>
    </citation>
    <scope>NUCLEOTIDE SEQUENCE</scope>
    <source>
        <tissue evidence="1">Shoot tissue taken approximately 20 cm above the soil surface</tissue>
    </source>
</reference>
<dbReference type="AlphaFoldDB" id="A0A0A9BBN5"/>
<reference evidence="1" key="1">
    <citation type="submission" date="2014-09" db="EMBL/GenBank/DDBJ databases">
        <authorList>
            <person name="Magalhaes I.L.F."/>
            <person name="Oliveira U."/>
            <person name="Santos F.R."/>
            <person name="Vidigal T.H.D.A."/>
            <person name="Brescovit A.D."/>
            <person name="Santos A.J."/>
        </authorList>
    </citation>
    <scope>NUCLEOTIDE SEQUENCE</scope>
    <source>
        <tissue evidence="1">Shoot tissue taken approximately 20 cm above the soil surface</tissue>
    </source>
</reference>
<name>A0A0A9BBN5_ARUDO</name>
<protein>
    <submittedName>
        <fullName evidence="1">Uncharacterized protein</fullName>
    </submittedName>
</protein>
<accession>A0A0A9BBN5</accession>
<sequence>MQVTDQSMFSHKHLFSLYCSLTVSSAISP</sequence>
<proteinExistence type="predicted"/>